<evidence type="ECO:0008006" key="4">
    <source>
        <dbReference type="Google" id="ProtNLM"/>
    </source>
</evidence>
<comment type="caution">
    <text evidence="2">The sequence shown here is derived from an EMBL/GenBank/DDBJ whole genome shotgun (WGS) entry which is preliminary data.</text>
</comment>
<dbReference type="Proteomes" id="UP000295388">
    <property type="component" value="Unassembled WGS sequence"/>
</dbReference>
<protein>
    <recommendedName>
        <fullName evidence="4">ATP/GTP-binding protein</fullName>
    </recommendedName>
</protein>
<feature type="compositionally biased region" description="Basic and acidic residues" evidence="1">
    <location>
        <begin position="25"/>
        <end position="35"/>
    </location>
</feature>
<dbReference type="AlphaFoldDB" id="A0A4R6KNG7"/>
<organism evidence="2 3">
    <name type="scientific">Kribbella caucasensis</name>
    <dbReference type="NCBI Taxonomy" id="2512215"/>
    <lineage>
        <taxon>Bacteria</taxon>
        <taxon>Bacillati</taxon>
        <taxon>Actinomycetota</taxon>
        <taxon>Actinomycetes</taxon>
        <taxon>Propionibacteriales</taxon>
        <taxon>Kribbellaceae</taxon>
        <taxon>Kribbella</taxon>
    </lineage>
</organism>
<dbReference type="EMBL" id="SNWQ01000002">
    <property type="protein sequence ID" value="TDO52536.1"/>
    <property type="molecule type" value="Genomic_DNA"/>
</dbReference>
<keyword evidence="3" id="KW-1185">Reference proteome</keyword>
<evidence type="ECO:0000313" key="3">
    <source>
        <dbReference type="Proteomes" id="UP000295388"/>
    </source>
</evidence>
<evidence type="ECO:0000256" key="1">
    <source>
        <dbReference type="SAM" id="MobiDB-lite"/>
    </source>
</evidence>
<reference evidence="2 3" key="1">
    <citation type="submission" date="2019-03" db="EMBL/GenBank/DDBJ databases">
        <title>Genomic Encyclopedia of Type Strains, Phase III (KMG-III): the genomes of soil and plant-associated and newly described type strains.</title>
        <authorList>
            <person name="Whitman W."/>
        </authorList>
    </citation>
    <scope>NUCLEOTIDE SEQUENCE [LARGE SCALE GENOMIC DNA]</scope>
    <source>
        <strain evidence="2 3">VKM Ac-2527</strain>
    </source>
</reference>
<feature type="compositionally biased region" description="Basic residues" evidence="1">
    <location>
        <begin position="1"/>
        <end position="13"/>
    </location>
</feature>
<accession>A0A4R6KNG7</accession>
<sequence length="99" mass="11242">MSPRRRRPSKHTRPVSDRPLLGGTQDRESRSDGDWIVRRVSGSAAGKAYRCPGCDQQILPNTPHVVVWPENPSLLAVIGGGQSLDERRHWHTACWQRRH</sequence>
<proteinExistence type="predicted"/>
<feature type="region of interest" description="Disordered" evidence="1">
    <location>
        <begin position="1"/>
        <end position="35"/>
    </location>
</feature>
<dbReference type="RefSeq" id="WP_133798948.1">
    <property type="nucleotide sequence ID" value="NZ_SNWQ01000002.1"/>
</dbReference>
<gene>
    <name evidence="2" type="ORF">EV643_102375</name>
</gene>
<dbReference type="OrthoDB" id="3381577at2"/>
<name>A0A4R6KNG7_9ACTN</name>
<evidence type="ECO:0000313" key="2">
    <source>
        <dbReference type="EMBL" id="TDO52536.1"/>
    </source>
</evidence>